<dbReference type="PANTHER" id="PTHR23513">
    <property type="entry name" value="INTEGRAL MEMBRANE EFFLUX PROTEIN-RELATED"/>
    <property type="match status" value="1"/>
</dbReference>
<feature type="transmembrane region" description="Helical" evidence="6">
    <location>
        <begin position="374"/>
        <end position="392"/>
    </location>
</feature>
<organism evidence="7 8">
    <name type="scientific">Pantoea allii</name>
    <dbReference type="NCBI Taxonomy" id="574096"/>
    <lineage>
        <taxon>Bacteria</taxon>
        <taxon>Pseudomonadati</taxon>
        <taxon>Pseudomonadota</taxon>
        <taxon>Gammaproteobacteria</taxon>
        <taxon>Enterobacterales</taxon>
        <taxon>Erwiniaceae</taxon>
        <taxon>Pantoea</taxon>
    </lineage>
</organism>
<sequence length="413" mass="45014">MDKSDFSLKRFIFSRFTGALCDQFLLFAVPLAILKTTGSLTLSSLAFVVEWIPRVLFFPLSGFLADRLKPRFIFFNVDIARMALMILAFMLLAVFPDSTFAILAGMMSLLSVAYVLSFVAADALLPRHVSAKALPKAHSLLQGIDQVTMVLGPALAVAISAWGGIRGILSIAAALFFLSAINFLFLKTRDPHVTDKLRLRTLLQSNRTALRVLRENKILLHLCALTWVVNLVYGSALVVSAAVILKEFHLADHYFGALQTAAAGVSIVMFFFIPRFSHRFGLSALGTFSFCAMILSGAVMSQSMDYAMYLIGYALLMAFDGAFSVYLRTLRSQIIPEAHLGKTLGLIGLMNLCSIPASGALVSLLSPHFMPLDIISIILLLALCTGVMLIIAGRQRFGYKSLLPPVIAAESSC</sequence>
<feature type="transmembrane region" description="Helical" evidence="6">
    <location>
        <begin position="280"/>
        <end position="300"/>
    </location>
</feature>
<protein>
    <submittedName>
        <fullName evidence="7">MFS transporter</fullName>
    </submittedName>
</protein>
<feature type="transmembrane region" description="Helical" evidence="6">
    <location>
        <begin position="72"/>
        <end position="95"/>
    </location>
</feature>
<dbReference type="EMBL" id="JAHVXZ010000009">
    <property type="protein sequence ID" value="MBW1258775.1"/>
    <property type="molecule type" value="Genomic_DNA"/>
</dbReference>
<keyword evidence="4 6" id="KW-1133">Transmembrane helix</keyword>
<evidence type="ECO:0000256" key="4">
    <source>
        <dbReference type="ARBA" id="ARBA00022989"/>
    </source>
</evidence>
<feature type="transmembrane region" description="Helical" evidence="6">
    <location>
        <begin position="218"/>
        <end position="242"/>
    </location>
</feature>
<name>A0ABS6VHK1_9GAMM</name>
<dbReference type="RefSeq" id="WP_218995849.1">
    <property type="nucleotide sequence ID" value="NZ_JAHVXU010000013.1"/>
</dbReference>
<keyword evidence="2" id="KW-1003">Cell membrane</keyword>
<gene>
    <name evidence="7" type="ORF">KYI95_16475</name>
</gene>
<evidence type="ECO:0000313" key="7">
    <source>
        <dbReference type="EMBL" id="MBW1258775.1"/>
    </source>
</evidence>
<keyword evidence="5 6" id="KW-0472">Membrane</keyword>
<comment type="caution">
    <text evidence="7">The sequence shown here is derived from an EMBL/GenBank/DDBJ whole genome shotgun (WGS) entry which is preliminary data.</text>
</comment>
<feature type="transmembrane region" description="Helical" evidence="6">
    <location>
        <begin position="146"/>
        <end position="162"/>
    </location>
</feature>
<evidence type="ECO:0000256" key="6">
    <source>
        <dbReference type="SAM" id="Phobius"/>
    </source>
</evidence>
<evidence type="ECO:0000313" key="8">
    <source>
        <dbReference type="Proteomes" id="UP001197236"/>
    </source>
</evidence>
<evidence type="ECO:0000256" key="1">
    <source>
        <dbReference type="ARBA" id="ARBA00004651"/>
    </source>
</evidence>
<comment type="subcellular location">
    <subcellularLocation>
        <location evidence="1">Cell membrane</location>
        <topology evidence="1">Multi-pass membrane protein</topology>
    </subcellularLocation>
</comment>
<dbReference type="PANTHER" id="PTHR23513:SF6">
    <property type="entry name" value="MAJOR FACILITATOR SUPERFAMILY ASSOCIATED DOMAIN-CONTAINING PROTEIN"/>
    <property type="match status" value="1"/>
</dbReference>
<dbReference type="InterPro" id="IPR011701">
    <property type="entry name" value="MFS"/>
</dbReference>
<feature type="transmembrane region" description="Helical" evidence="6">
    <location>
        <begin position="339"/>
        <end position="362"/>
    </location>
</feature>
<dbReference type="CDD" id="cd06173">
    <property type="entry name" value="MFS_MefA_like"/>
    <property type="match status" value="1"/>
</dbReference>
<reference evidence="7 8" key="1">
    <citation type="submission" date="2021-07" db="EMBL/GenBank/DDBJ databases">
        <title>A novel phosphonate cluster across the Pantoea species complex is important for pathogenicity in onion.</title>
        <authorList>
            <person name="Zhao M."/>
            <person name="Stice S."/>
            <person name="Shin G.Y."/>
            <person name="Coutinho T."/>
            <person name="Gitaitis R."/>
            <person name="Kvitko B."/>
            <person name="Dutta B."/>
        </authorList>
    </citation>
    <scope>NUCLEOTIDE SEQUENCE [LARGE SCALE GENOMIC DNA]</scope>
    <source>
        <strain evidence="7 8">BD 382</strain>
    </source>
</reference>
<evidence type="ECO:0000256" key="3">
    <source>
        <dbReference type="ARBA" id="ARBA00022692"/>
    </source>
</evidence>
<feature type="transmembrane region" description="Helical" evidence="6">
    <location>
        <begin position="45"/>
        <end position="65"/>
    </location>
</feature>
<feature type="transmembrane region" description="Helical" evidence="6">
    <location>
        <begin position="12"/>
        <end position="33"/>
    </location>
</feature>
<accession>A0ABS6VHK1</accession>
<feature type="transmembrane region" description="Helical" evidence="6">
    <location>
        <begin position="306"/>
        <end position="327"/>
    </location>
</feature>
<dbReference type="Proteomes" id="UP001197236">
    <property type="component" value="Unassembled WGS sequence"/>
</dbReference>
<feature type="transmembrane region" description="Helical" evidence="6">
    <location>
        <begin position="168"/>
        <end position="186"/>
    </location>
</feature>
<keyword evidence="3 6" id="KW-0812">Transmembrane</keyword>
<evidence type="ECO:0000256" key="5">
    <source>
        <dbReference type="ARBA" id="ARBA00023136"/>
    </source>
</evidence>
<dbReference type="Pfam" id="PF07690">
    <property type="entry name" value="MFS_1"/>
    <property type="match status" value="1"/>
</dbReference>
<keyword evidence="8" id="KW-1185">Reference proteome</keyword>
<feature type="transmembrane region" description="Helical" evidence="6">
    <location>
        <begin position="254"/>
        <end position="273"/>
    </location>
</feature>
<feature type="transmembrane region" description="Helical" evidence="6">
    <location>
        <begin position="101"/>
        <end position="125"/>
    </location>
</feature>
<evidence type="ECO:0000256" key="2">
    <source>
        <dbReference type="ARBA" id="ARBA00022475"/>
    </source>
</evidence>
<proteinExistence type="predicted"/>